<dbReference type="RefSeq" id="XP_015659525.1">
    <property type="nucleotide sequence ID" value="XM_015802124.1"/>
</dbReference>
<proteinExistence type="predicted"/>
<protein>
    <submittedName>
        <fullName evidence="1">Uncharacterized protein</fullName>
    </submittedName>
</protein>
<sequence length="310" mass="34841">MNTRRKLVQAKPEHPSTQWHLMKESFYPIFEADKRAHVEYWYNMAATGMQRDQFRAICKGIYEQDPAKPDPAYAAALTETVEKEEVRLLLKNYGVVLSDSEGKPKAQTWLLHCGTSRRDRNGFRSVFAGCGTSYERRSVMHTDYVAPEAENYAIDRTHFVRSVDWNSLKSREEMQALEAERRACGGAVASDLDKRPSLIEAERRNAEHQKPRTTKPKNQFDGVNVLATLGYTDAPAEEVIARLKAKREADRDAEWYYVDKDGCTVYKAKGLKGHAGGPAAGTAAGSGEDGGILSTVTREPMTRWVTKTCD</sequence>
<dbReference type="GeneID" id="26904735"/>
<dbReference type="Proteomes" id="UP000037923">
    <property type="component" value="Unassembled WGS sequence"/>
</dbReference>
<name>A0A0M9G2Z6_LEPPY</name>
<keyword evidence="2" id="KW-1185">Reference proteome</keyword>
<dbReference type="VEuPathDB" id="TriTrypDB:LpyrH10_07_2510"/>
<dbReference type="AlphaFoldDB" id="A0A0M9G2Z6"/>
<reference evidence="1 2" key="1">
    <citation type="submission" date="2015-07" db="EMBL/GenBank/DDBJ databases">
        <title>High-quality genome of monoxenous trypanosomatid Leptomonas pyrrhocoris.</title>
        <authorList>
            <person name="Flegontov P."/>
            <person name="Butenko A."/>
            <person name="Firsov S."/>
            <person name="Vlcek C."/>
            <person name="Logacheva M.D."/>
            <person name="Field M."/>
            <person name="Filatov D."/>
            <person name="Flegontova O."/>
            <person name="Gerasimov E."/>
            <person name="Jackson A.P."/>
            <person name="Kelly S."/>
            <person name="Opperdoes F."/>
            <person name="O'Reilly A."/>
            <person name="Votypka J."/>
            <person name="Yurchenko V."/>
            <person name="Lukes J."/>
        </authorList>
    </citation>
    <scope>NUCLEOTIDE SEQUENCE [LARGE SCALE GENOMIC DNA]</scope>
    <source>
        <strain evidence="1">H10</strain>
    </source>
</reference>
<organism evidence="1 2">
    <name type="scientific">Leptomonas pyrrhocoris</name>
    <name type="common">Firebug parasite</name>
    <dbReference type="NCBI Taxonomy" id="157538"/>
    <lineage>
        <taxon>Eukaryota</taxon>
        <taxon>Discoba</taxon>
        <taxon>Euglenozoa</taxon>
        <taxon>Kinetoplastea</taxon>
        <taxon>Metakinetoplastina</taxon>
        <taxon>Trypanosomatida</taxon>
        <taxon>Trypanosomatidae</taxon>
        <taxon>Leishmaniinae</taxon>
        <taxon>Leptomonas</taxon>
    </lineage>
</organism>
<gene>
    <name evidence="1" type="ORF">ABB37_04444</name>
</gene>
<evidence type="ECO:0000313" key="1">
    <source>
        <dbReference type="EMBL" id="KPA81086.1"/>
    </source>
</evidence>
<accession>A0A0M9G2Z6</accession>
<dbReference type="OMA" id="HVEYWYN"/>
<dbReference type="OrthoDB" id="270654at2759"/>
<dbReference type="EMBL" id="LGTL01000007">
    <property type="protein sequence ID" value="KPA81086.1"/>
    <property type="molecule type" value="Genomic_DNA"/>
</dbReference>
<comment type="caution">
    <text evidence="1">The sequence shown here is derived from an EMBL/GenBank/DDBJ whole genome shotgun (WGS) entry which is preliminary data.</text>
</comment>
<evidence type="ECO:0000313" key="2">
    <source>
        <dbReference type="Proteomes" id="UP000037923"/>
    </source>
</evidence>